<accession>A0A4Q0YSE0</accession>
<dbReference type="RefSeq" id="WP_129121514.1">
    <property type="nucleotide sequence ID" value="NZ_PEIB01000004.1"/>
</dbReference>
<dbReference type="InterPro" id="IPR016181">
    <property type="entry name" value="Acyl_CoA_acyltransferase"/>
</dbReference>
<feature type="domain" description="N-acetyltransferase" evidence="4">
    <location>
        <begin position="1"/>
        <end position="158"/>
    </location>
</feature>
<proteinExistence type="inferred from homology"/>
<keyword evidence="6" id="KW-1185">Reference proteome</keyword>
<evidence type="ECO:0000256" key="2">
    <source>
        <dbReference type="ARBA" id="ARBA00022679"/>
    </source>
</evidence>
<organism evidence="5 6">
    <name type="scientific">Veronia nyctiphanis</name>
    <dbReference type="NCBI Taxonomy" id="1278244"/>
    <lineage>
        <taxon>Bacteria</taxon>
        <taxon>Pseudomonadati</taxon>
        <taxon>Pseudomonadota</taxon>
        <taxon>Gammaproteobacteria</taxon>
        <taxon>Vibrionales</taxon>
        <taxon>Vibrionaceae</taxon>
        <taxon>Veronia</taxon>
    </lineage>
</organism>
<dbReference type="Proteomes" id="UP000290287">
    <property type="component" value="Unassembled WGS sequence"/>
</dbReference>
<gene>
    <name evidence="5" type="ORF">CS022_05940</name>
</gene>
<dbReference type="InterPro" id="IPR000182">
    <property type="entry name" value="GNAT_dom"/>
</dbReference>
<reference evidence="5 6" key="1">
    <citation type="submission" date="2017-10" db="EMBL/GenBank/DDBJ databases">
        <title>Nyctiphanis sp. nov., isolated from the stomach of the euphausiid Nyctiphanes simplex (Hansen, 1911) in the Gulf of California.</title>
        <authorList>
            <person name="Gomez-Gil B."/>
            <person name="Aguilar-Mendez M."/>
            <person name="Lopez-Cortes A."/>
            <person name="Gomez-Gutierrez J."/>
            <person name="Roque A."/>
            <person name="Lang E."/>
            <person name="Gonzalez-Castillo A."/>
        </authorList>
    </citation>
    <scope>NUCLEOTIDE SEQUENCE [LARGE SCALE GENOMIC DNA]</scope>
    <source>
        <strain evidence="5 6">CAIM 600</strain>
    </source>
</reference>
<dbReference type="PANTHER" id="PTHR10545:SF29">
    <property type="entry name" value="GH14572P-RELATED"/>
    <property type="match status" value="1"/>
</dbReference>
<dbReference type="PROSITE" id="PS51186">
    <property type="entry name" value="GNAT"/>
    <property type="match status" value="1"/>
</dbReference>
<dbReference type="PANTHER" id="PTHR10545">
    <property type="entry name" value="DIAMINE N-ACETYLTRANSFERASE"/>
    <property type="match status" value="1"/>
</dbReference>
<dbReference type="AlphaFoldDB" id="A0A4Q0YSE0"/>
<evidence type="ECO:0000259" key="4">
    <source>
        <dbReference type="PROSITE" id="PS51186"/>
    </source>
</evidence>
<dbReference type="Pfam" id="PF00583">
    <property type="entry name" value="Acetyltransf_1"/>
    <property type="match status" value="1"/>
</dbReference>
<keyword evidence="2 5" id="KW-0808">Transferase</keyword>
<dbReference type="OrthoDB" id="9805924at2"/>
<evidence type="ECO:0000313" key="5">
    <source>
        <dbReference type="EMBL" id="RXJ74157.1"/>
    </source>
</evidence>
<protein>
    <submittedName>
        <fullName evidence="5">GNAT family N-acetyltransferase</fullName>
    </submittedName>
</protein>
<dbReference type="InterPro" id="IPR051016">
    <property type="entry name" value="Diverse_Substrate_AcTransf"/>
</dbReference>
<evidence type="ECO:0000256" key="3">
    <source>
        <dbReference type="ARBA" id="ARBA00023315"/>
    </source>
</evidence>
<dbReference type="CDD" id="cd04301">
    <property type="entry name" value="NAT_SF"/>
    <property type="match status" value="1"/>
</dbReference>
<name>A0A4Q0YSE0_9GAMM</name>
<keyword evidence="3" id="KW-0012">Acyltransferase</keyword>
<comment type="caution">
    <text evidence="5">The sequence shown here is derived from an EMBL/GenBank/DDBJ whole genome shotgun (WGS) entry which is preliminary data.</text>
</comment>
<comment type="similarity">
    <text evidence="1">Belongs to the acetyltransferase family.</text>
</comment>
<evidence type="ECO:0000256" key="1">
    <source>
        <dbReference type="ARBA" id="ARBA00008694"/>
    </source>
</evidence>
<dbReference type="Gene3D" id="3.40.630.30">
    <property type="match status" value="1"/>
</dbReference>
<dbReference type="GO" id="GO:0008080">
    <property type="term" value="F:N-acetyltransferase activity"/>
    <property type="evidence" value="ECO:0007669"/>
    <property type="project" value="TreeGrafter"/>
</dbReference>
<dbReference type="SUPFAM" id="SSF55729">
    <property type="entry name" value="Acyl-CoA N-acyltransferases (Nat)"/>
    <property type="match status" value="1"/>
</dbReference>
<dbReference type="FunFam" id="3.40.630.30:FF:000064">
    <property type="entry name" value="GNAT family acetyltransferase"/>
    <property type="match status" value="1"/>
</dbReference>
<sequence>MNVREIEIADIADIFSLMQAKAKFDGRPESLKLDENKIEEVFFSNSPKAKAIVATIDGKVIGIATYYDIFSTFIAKPGLWLDDLYIDESHRKSGAGKALVTKLCQIAKSNGCARIDWIVADNNKNGKGFYNALGATIFDGIRHSRLDESAIHQLAESV</sequence>
<dbReference type="EMBL" id="PEIB01000004">
    <property type="protein sequence ID" value="RXJ74157.1"/>
    <property type="molecule type" value="Genomic_DNA"/>
</dbReference>
<evidence type="ECO:0000313" key="6">
    <source>
        <dbReference type="Proteomes" id="UP000290287"/>
    </source>
</evidence>